<dbReference type="EMBL" id="MRCB01000010">
    <property type="protein sequence ID" value="OKH23247.1"/>
    <property type="molecule type" value="Genomic_DNA"/>
</dbReference>
<accession>A0A1U7HI51</accession>
<dbReference type="PANTHER" id="PTHR23419">
    <property type="entry name" value="DIVALENT CATION TOLERANCE CUTA-RELATED"/>
    <property type="match status" value="1"/>
</dbReference>
<evidence type="ECO:0000256" key="1">
    <source>
        <dbReference type="ARBA" id="ARBA00010169"/>
    </source>
</evidence>
<dbReference type="STRING" id="1921803.NIES593_10425"/>
<sequence>MKQKATDYGIVLVTASSQAEGEAIASALVELKLAACVTLLPVRSIYTWQGQVNSEEEWQLLIKTNLSQFSVLEAKIKELHSYQVPEIIALPIVAGSQSYLNWIGENVRS</sequence>
<dbReference type="RefSeq" id="WP_073599525.1">
    <property type="nucleotide sequence ID" value="NZ_MRCB01000010.1"/>
</dbReference>
<dbReference type="OrthoDB" id="37622at2"/>
<dbReference type="Pfam" id="PF03091">
    <property type="entry name" value="CutA1"/>
    <property type="match status" value="1"/>
</dbReference>
<evidence type="ECO:0000313" key="2">
    <source>
        <dbReference type="EMBL" id="OKH23247.1"/>
    </source>
</evidence>
<organism evidence="2 3">
    <name type="scientific">Hydrococcus rivularis NIES-593</name>
    <dbReference type="NCBI Taxonomy" id="1921803"/>
    <lineage>
        <taxon>Bacteria</taxon>
        <taxon>Bacillati</taxon>
        <taxon>Cyanobacteriota</taxon>
        <taxon>Cyanophyceae</taxon>
        <taxon>Pleurocapsales</taxon>
        <taxon>Hydrococcaceae</taxon>
        <taxon>Hydrococcus</taxon>
    </lineage>
</organism>
<dbReference type="AlphaFoldDB" id="A0A1U7HI51"/>
<comment type="caution">
    <text evidence="2">The sequence shown here is derived from an EMBL/GenBank/DDBJ whole genome shotgun (WGS) entry which is preliminary data.</text>
</comment>
<dbReference type="Gene3D" id="3.30.70.120">
    <property type="match status" value="1"/>
</dbReference>
<dbReference type="InterPro" id="IPR015867">
    <property type="entry name" value="N-reg_PII/ATP_PRibTrfase_C"/>
</dbReference>
<dbReference type="InterPro" id="IPR004323">
    <property type="entry name" value="Ion_tolerance_CutA"/>
</dbReference>
<dbReference type="InterPro" id="IPR011322">
    <property type="entry name" value="N-reg_PII-like_a/b"/>
</dbReference>
<proteinExistence type="inferred from homology"/>
<dbReference type="GO" id="GO:0010038">
    <property type="term" value="P:response to metal ion"/>
    <property type="evidence" value="ECO:0007669"/>
    <property type="project" value="InterPro"/>
</dbReference>
<dbReference type="SUPFAM" id="SSF54913">
    <property type="entry name" value="GlnB-like"/>
    <property type="match status" value="1"/>
</dbReference>
<reference evidence="2 3" key="1">
    <citation type="submission" date="2016-11" db="EMBL/GenBank/DDBJ databases">
        <title>Draft Genome Sequences of Nine Cyanobacterial Strains from Diverse Habitats.</title>
        <authorList>
            <person name="Zhu T."/>
            <person name="Hou S."/>
            <person name="Lu X."/>
            <person name="Hess W.R."/>
        </authorList>
    </citation>
    <scope>NUCLEOTIDE SEQUENCE [LARGE SCALE GENOMIC DNA]</scope>
    <source>
        <strain evidence="2 3">NIES-593</strain>
    </source>
</reference>
<dbReference type="Proteomes" id="UP000186868">
    <property type="component" value="Unassembled WGS sequence"/>
</dbReference>
<dbReference type="GO" id="GO:0005507">
    <property type="term" value="F:copper ion binding"/>
    <property type="evidence" value="ECO:0007669"/>
    <property type="project" value="TreeGrafter"/>
</dbReference>
<name>A0A1U7HI51_9CYAN</name>
<comment type="similarity">
    <text evidence="1">Belongs to the CutA family.</text>
</comment>
<evidence type="ECO:0000313" key="3">
    <source>
        <dbReference type="Proteomes" id="UP000186868"/>
    </source>
</evidence>
<protein>
    <submittedName>
        <fullName evidence="2">Divalent-cation tolerance protein CutA</fullName>
    </submittedName>
</protein>
<keyword evidence="3" id="KW-1185">Reference proteome</keyword>
<dbReference type="PANTHER" id="PTHR23419:SF8">
    <property type="entry name" value="FI09726P"/>
    <property type="match status" value="1"/>
</dbReference>
<gene>
    <name evidence="2" type="ORF">NIES593_10425</name>
</gene>